<evidence type="ECO:0000313" key="1">
    <source>
        <dbReference type="EMBL" id="TKK88950.1"/>
    </source>
</evidence>
<dbReference type="EMBL" id="SIYF01000109">
    <property type="protein sequence ID" value="TKK88950.1"/>
    <property type="molecule type" value="Genomic_DNA"/>
</dbReference>
<sequence>MLKKQKIAIVNSSSFGQIFPEHLTRLEKIGTVKHFTVDSEIGGKELAERLQGYTIIIASVTPFFTKEFFE</sequence>
<reference evidence="1 2" key="1">
    <citation type="submission" date="2019-02" db="EMBL/GenBank/DDBJ databases">
        <title>Bacteria dissemination in different level of health care in South Africa: the effectiveness of infections prevention and control.</title>
        <authorList>
            <person name="Shobo C."/>
            <person name="Amoako D.G."/>
            <person name="Allam M."/>
            <person name="Ismail A."/>
            <person name="Bester L.A."/>
            <person name="Essack S.Y."/>
        </authorList>
    </citation>
    <scope>NUCLEOTIDE SEQUENCE [LARGE SCALE GENOMIC DNA]</scope>
    <source>
        <strain evidence="1 2">2SIL2</strain>
    </source>
</reference>
<feature type="non-terminal residue" evidence="1">
    <location>
        <position position="70"/>
    </location>
</feature>
<dbReference type="Proteomes" id="UP000305511">
    <property type="component" value="Unassembled WGS sequence"/>
</dbReference>
<dbReference type="Gene3D" id="3.40.50.720">
    <property type="entry name" value="NAD(P)-binding Rossmann-like Domain"/>
    <property type="match status" value="1"/>
</dbReference>
<comment type="caution">
    <text evidence="1">The sequence shown here is derived from an EMBL/GenBank/DDBJ whole genome shotgun (WGS) entry which is preliminary data.</text>
</comment>
<organism evidence="1 2">
    <name type="scientific">Enterococcus faecalis</name>
    <name type="common">Streptococcus faecalis</name>
    <dbReference type="NCBI Taxonomy" id="1351"/>
    <lineage>
        <taxon>Bacteria</taxon>
        <taxon>Bacillati</taxon>
        <taxon>Bacillota</taxon>
        <taxon>Bacilli</taxon>
        <taxon>Lactobacillales</taxon>
        <taxon>Enterococcaceae</taxon>
        <taxon>Enterococcus</taxon>
    </lineage>
</organism>
<gene>
    <name evidence="1" type="ORF">EY666_05060</name>
</gene>
<name>A0A4U3MJ77_ENTFL</name>
<dbReference type="SUPFAM" id="SSF52283">
    <property type="entry name" value="Formate/glycerate dehydrogenase catalytic domain-like"/>
    <property type="match status" value="1"/>
</dbReference>
<dbReference type="AlphaFoldDB" id="A0A4U3MJ77"/>
<evidence type="ECO:0000313" key="2">
    <source>
        <dbReference type="Proteomes" id="UP000305511"/>
    </source>
</evidence>
<protein>
    <submittedName>
        <fullName evidence="1">Hydroxyacid dehydrogenase</fullName>
    </submittedName>
</protein>
<accession>A0A4U3MJ77</accession>
<proteinExistence type="predicted"/>